<name>A1C8J2_ASPCL</name>
<keyword evidence="3" id="KW-1185">Reference proteome</keyword>
<evidence type="ECO:0000313" key="2">
    <source>
        <dbReference type="EMBL" id="EAW13629.1"/>
    </source>
</evidence>
<dbReference type="EMBL" id="DS027046">
    <property type="protein sequence ID" value="EAW13629.1"/>
    <property type="molecule type" value="Genomic_DNA"/>
</dbReference>
<proteinExistence type="predicted"/>
<keyword evidence="1" id="KW-0472">Membrane</keyword>
<dbReference type="Pfam" id="PF00106">
    <property type="entry name" value="adh_short"/>
    <property type="match status" value="1"/>
</dbReference>
<organism evidence="2 3">
    <name type="scientific">Aspergillus clavatus (strain ATCC 1007 / CBS 513.65 / DSM 816 / NCTC 3887 / NRRL 1 / QM 1276 / 107)</name>
    <dbReference type="NCBI Taxonomy" id="344612"/>
    <lineage>
        <taxon>Eukaryota</taxon>
        <taxon>Fungi</taxon>
        <taxon>Dikarya</taxon>
        <taxon>Ascomycota</taxon>
        <taxon>Pezizomycotina</taxon>
        <taxon>Eurotiomycetes</taxon>
        <taxon>Eurotiomycetidae</taxon>
        <taxon>Eurotiales</taxon>
        <taxon>Aspergillaceae</taxon>
        <taxon>Aspergillus</taxon>
        <taxon>Aspergillus subgen. Fumigati</taxon>
    </lineage>
</organism>
<dbReference type="GO" id="GO:0030148">
    <property type="term" value="P:sphingolipid biosynthetic process"/>
    <property type="evidence" value="ECO:0007669"/>
    <property type="project" value="TreeGrafter"/>
</dbReference>
<dbReference type="PANTHER" id="PTHR43550">
    <property type="entry name" value="3-KETODIHYDROSPHINGOSINE REDUCTASE"/>
    <property type="match status" value="1"/>
</dbReference>
<keyword evidence="1" id="KW-0812">Transmembrane</keyword>
<dbReference type="PANTHER" id="PTHR43550:SF3">
    <property type="entry name" value="3-KETODIHYDROSPHINGOSINE REDUCTASE"/>
    <property type="match status" value="1"/>
</dbReference>
<dbReference type="eggNOG" id="KOG1210">
    <property type="taxonomic scope" value="Eukaryota"/>
</dbReference>
<dbReference type="GO" id="GO:0047560">
    <property type="term" value="F:3-dehydrosphinganine reductase activity"/>
    <property type="evidence" value="ECO:0007669"/>
    <property type="project" value="TreeGrafter"/>
</dbReference>
<dbReference type="RefSeq" id="XP_001275055.1">
    <property type="nucleotide sequence ID" value="XM_001275054.1"/>
</dbReference>
<dbReference type="VEuPathDB" id="FungiDB:ACLA_043480"/>
<dbReference type="GeneID" id="4707361"/>
<evidence type="ECO:0000256" key="1">
    <source>
        <dbReference type="SAM" id="Phobius"/>
    </source>
</evidence>
<feature type="transmembrane region" description="Helical" evidence="1">
    <location>
        <begin position="276"/>
        <end position="296"/>
    </location>
</feature>
<keyword evidence="1" id="KW-1133">Transmembrane helix</keyword>
<dbReference type="Gene3D" id="3.40.50.720">
    <property type="entry name" value="NAD(P)-binding Rossmann-like Domain"/>
    <property type="match status" value="1"/>
</dbReference>
<dbReference type="InterPro" id="IPR036291">
    <property type="entry name" value="NAD(P)-bd_dom_sf"/>
</dbReference>
<evidence type="ECO:0000313" key="3">
    <source>
        <dbReference type="Proteomes" id="UP000006701"/>
    </source>
</evidence>
<dbReference type="AlphaFoldDB" id="A1C8J2"/>
<dbReference type="SUPFAM" id="SSF51735">
    <property type="entry name" value="NAD(P)-binding Rossmann-fold domains"/>
    <property type="match status" value="1"/>
</dbReference>
<dbReference type="OMA" id="HIAFPAD"/>
<dbReference type="InterPro" id="IPR002347">
    <property type="entry name" value="SDR_fam"/>
</dbReference>
<dbReference type="GO" id="GO:0005789">
    <property type="term" value="C:endoplasmic reticulum membrane"/>
    <property type="evidence" value="ECO:0007669"/>
    <property type="project" value="TreeGrafter"/>
</dbReference>
<sequence>MNFENTCTTTNIQYTGAHVTIFARRRGPLEDAKKEIISNCTDASRQDINAVAVDMADAAAVADAFRSQPRIADFLYCSAGGNHAENGFIADLQASQLDSCMKNNYYSTAYAAKAMLDIWVQADKQEFADDVTRRISEPRRRKMVFVNSAAAFLGIPGSGAYTPAKAAVRALADTLRFEVLRHNSPRTTYSIHIAFPADFISPGFVLEQDTKPNLTKRIQGTDVATFAQLEAKFPSSEKVARGIIARVEKGDFIICEDSLAASFLFTNMVGLSPKRGLGIVDSLMGVVVGWLVVPILRRRWERMCRQDGSM</sequence>
<dbReference type="Proteomes" id="UP000006701">
    <property type="component" value="Unassembled WGS sequence"/>
</dbReference>
<protein>
    <submittedName>
        <fullName evidence="2">Short chain dehydrogenase/reductase family oxidoreductase, putative</fullName>
    </submittedName>
</protein>
<dbReference type="OrthoDB" id="10267115at2759"/>
<dbReference type="KEGG" id="act:ACLA_043480"/>
<dbReference type="GO" id="GO:0006666">
    <property type="term" value="P:3-keto-sphinganine metabolic process"/>
    <property type="evidence" value="ECO:0007669"/>
    <property type="project" value="TreeGrafter"/>
</dbReference>
<dbReference type="HOGENOM" id="CLU_010194_3_3_1"/>
<reference evidence="2 3" key="1">
    <citation type="journal article" date="2008" name="PLoS Genet.">
        <title>Genomic islands in the pathogenic filamentous fungus Aspergillus fumigatus.</title>
        <authorList>
            <person name="Fedorova N.D."/>
            <person name="Khaldi N."/>
            <person name="Joardar V.S."/>
            <person name="Maiti R."/>
            <person name="Amedeo P."/>
            <person name="Anderson M.J."/>
            <person name="Crabtree J."/>
            <person name="Silva J.C."/>
            <person name="Badger J.H."/>
            <person name="Albarraq A."/>
            <person name="Angiuoli S."/>
            <person name="Bussey H."/>
            <person name="Bowyer P."/>
            <person name="Cotty P.J."/>
            <person name="Dyer P.S."/>
            <person name="Egan A."/>
            <person name="Galens K."/>
            <person name="Fraser-Liggett C.M."/>
            <person name="Haas B.J."/>
            <person name="Inman J.M."/>
            <person name="Kent R."/>
            <person name="Lemieux S."/>
            <person name="Malavazi I."/>
            <person name="Orvis J."/>
            <person name="Roemer T."/>
            <person name="Ronning C.M."/>
            <person name="Sundaram J.P."/>
            <person name="Sutton G."/>
            <person name="Turner G."/>
            <person name="Venter J.C."/>
            <person name="White O.R."/>
            <person name="Whitty B.R."/>
            <person name="Youngman P."/>
            <person name="Wolfe K.H."/>
            <person name="Goldman G.H."/>
            <person name="Wortman J.R."/>
            <person name="Jiang B."/>
            <person name="Denning D.W."/>
            <person name="Nierman W.C."/>
        </authorList>
    </citation>
    <scope>NUCLEOTIDE SEQUENCE [LARGE SCALE GENOMIC DNA]</scope>
    <source>
        <strain evidence="3">ATCC 1007 / CBS 513.65 / DSM 816 / NCTC 3887 / NRRL 1</strain>
    </source>
</reference>
<accession>A1C8J2</accession>
<gene>
    <name evidence="2" type="ORF">ACLA_043480</name>
</gene>
<dbReference type="STRING" id="344612.A1C8J2"/>